<evidence type="ECO:0000313" key="1">
    <source>
        <dbReference type="EMBL" id="CDP16990.1"/>
    </source>
</evidence>
<reference evidence="2" key="1">
    <citation type="journal article" date="2014" name="Science">
        <title>The coffee genome provides insight into the convergent evolution of caffeine biosynthesis.</title>
        <authorList>
            <person name="Denoeud F."/>
            <person name="Carretero-Paulet L."/>
            <person name="Dereeper A."/>
            <person name="Droc G."/>
            <person name="Guyot R."/>
            <person name="Pietrella M."/>
            <person name="Zheng C."/>
            <person name="Alberti A."/>
            <person name="Anthony F."/>
            <person name="Aprea G."/>
            <person name="Aury J.M."/>
            <person name="Bento P."/>
            <person name="Bernard M."/>
            <person name="Bocs S."/>
            <person name="Campa C."/>
            <person name="Cenci A."/>
            <person name="Combes M.C."/>
            <person name="Crouzillat D."/>
            <person name="Da Silva C."/>
            <person name="Daddiego L."/>
            <person name="De Bellis F."/>
            <person name="Dussert S."/>
            <person name="Garsmeur O."/>
            <person name="Gayraud T."/>
            <person name="Guignon V."/>
            <person name="Jahn K."/>
            <person name="Jamilloux V."/>
            <person name="Joet T."/>
            <person name="Labadie K."/>
            <person name="Lan T."/>
            <person name="Leclercq J."/>
            <person name="Lepelley M."/>
            <person name="Leroy T."/>
            <person name="Li L.T."/>
            <person name="Librado P."/>
            <person name="Lopez L."/>
            <person name="Munoz A."/>
            <person name="Noel B."/>
            <person name="Pallavicini A."/>
            <person name="Perrotta G."/>
            <person name="Poncet V."/>
            <person name="Pot D."/>
            <person name="Priyono X."/>
            <person name="Rigoreau M."/>
            <person name="Rouard M."/>
            <person name="Rozas J."/>
            <person name="Tranchant-Dubreuil C."/>
            <person name="VanBuren R."/>
            <person name="Zhang Q."/>
            <person name="Andrade A.C."/>
            <person name="Argout X."/>
            <person name="Bertrand B."/>
            <person name="de Kochko A."/>
            <person name="Graziosi G."/>
            <person name="Henry R.J."/>
            <person name="Jayarama X."/>
            <person name="Ming R."/>
            <person name="Nagai C."/>
            <person name="Rounsley S."/>
            <person name="Sankoff D."/>
            <person name="Giuliano G."/>
            <person name="Albert V.A."/>
            <person name="Wincker P."/>
            <person name="Lashermes P."/>
        </authorList>
    </citation>
    <scope>NUCLEOTIDE SEQUENCE [LARGE SCALE GENOMIC DNA]</scope>
    <source>
        <strain evidence="2">cv. DH200-94</strain>
    </source>
</reference>
<dbReference type="InParanoid" id="A0A068V868"/>
<keyword evidence="2" id="KW-1185">Reference proteome</keyword>
<dbReference type="Gramene" id="CDP16990">
    <property type="protein sequence ID" value="CDP16990"/>
    <property type="gene ID" value="GSCOC_T00004831001"/>
</dbReference>
<gene>
    <name evidence="1" type="ORF">GSCOC_T00004831001</name>
</gene>
<dbReference type="AlphaFoldDB" id="A0A068V868"/>
<accession>A0A068V868</accession>
<evidence type="ECO:0000313" key="2">
    <source>
        <dbReference type="Proteomes" id="UP000295252"/>
    </source>
</evidence>
<dbReference type="EMBL" id="HG739225">
    <property type="protein sequence ID" value="CDP16990.1"/>
    <property type="molecule type" value="Genomic_DNA"/>
</dbReference>
<proteinExistence type="predicted"/>
<name>A0A068V868_COFCA</name>
<sequence>MQSPVWVGQHKVLPNKFFRICGQIIEELEQRIVMMETSLSRHLIQSITRKKGTLQNFLEGSKEFRAS</sequence>
<protein>
    <submittedName>
        <fullName evidence="1">Uncharacterized protein</fullName>
    </submittedName>
</protein>
<dbReference type="Proteomes" id="UP000295252">
    <property type="component" value="Chromosome III"/>
</dbReference>
<organism evidence="1 2">
    <name type="scientific">Coffea canephora</name>
    <name type="common">Robusta coffee</name>
    <dbReference type="NCBI Taxonomy" id="49390"/>
    <lineage>
        <taxon>Eukaryota</taxon>
        <taxon>Viridiplantae</taxon>
        <taxon>Streptophyta</taxon>
        <taxon>Embryophyta</taxon>
        <taxon>Tracheophyta</taxon>
        <taxon>Spermatophyta</taxon>
        <taxon>Magnoliopsida</taxon>
        <taxon>eudicotyledons</taxon>
        <taxon>Gunneridae</taxon>
        <taxon>Pentapetalae</taxon>
        <taxon>asterids</taxon>
        <taxon>lamiids</taxon>
        <taxon>Gentianales</taxon>
        <taxon>Rubiaceae</taxon>
        <taxon>Ixoroideae</taxon>
        <taxon>Gardenieae complex</taxon>
        <taxon>Bertiereae - Coffeeae clade</taxon>
        <taxon>Coffeeae</taxon>
        <taxon>Coffea</taxon>
    </lineage>
</organism>